<dbReference type="PANTHER" id="PTHR36849">
    <property type="entry name" value="CYTOPLASMIC PROTEIN-RELATED"/>
    <property type="match status" value="1"/>
</dbReference>
<evidence type="ECO:0000259" key="5">
    <source>
        <dbReference type="PROSITE" id="PS51296"/>
    </source>
</evidence>
<evidence type="ECO:0000313" key="6">
    <source>
        <dbReference type="EMBL" id="QEF97775.1"/>
    </source>
</evidence>
<dbReference type="CDD" id="cd03528">
    <property type="entry name" value="Rieske_RO_ferredoxin"/>
    <property type="match status" value="1"/>
</dbReference>
<dbReference type="Proteomes" id="UP000321353">
    <property type="component" value="Chromosome"/>
</dbReference>
<dbReference type="InterPro" id="IPR052552">
    <property type="entry name" value="YeaO-like"/>
</dbReference>
<name>A0A5B9ME54_9BACT</name>
<keyword evidence="6" id="KW-0223">Dioxygenase</keyword>
<evidence type="ECO:0000313" key="7">
    <source>
        <dbReference type="Proteomes" id="UP000321353"/>
    </source>
</evidence>
<dbReference type="SUPFAM" id="SSF50022">
    <property type="entry name" value="ISP domain"/>
    <property type="match status" value="1"/>
</dbReference>
<evidence type="ECO:0000256" key="2">
    <source>
        <dbReference type="ARBA" id="ARBA00022723"/>
    </source>
</evidence>
<keyword evidence="7" id="KW-1185">Reference proteome</keyword>
<dbReference type="PROSITE" id="PS51296">
    <property type="entry name" value="RIESKE"/>
    <property type="match status" value="1"/>
</dbReference>
<accession>A0A5B9ME54</accession>
<evidence type="ECO:0000256" key="3">
    <source>
        <dbReference type="ARBA" id="ARBA00023004"/>
    </source>
</evidence>
<dbReference type="InterPro" id="IPR017941">
    <property type="entry name" value="Rieske_2Fe-2S"/>
</dbReference>
<keyword evidence="6" id="KW-0560">Oxidoreductase</keyword>
<proteinExistence type="predicted"/>
<dbReference type="Pfam" id="PF22752">
    <property type="entry name" value="DUF488-N3i"/>
    <property type="match status" value="1"/>
</dbReference>
<keyword evidence="1" id="KW-0001">2Fe-2S</keyword>
<dbReference type="GO" id="GO:0051537">
    <property type="term" value="F:2 iron, 2 sulfur cluster binding"/>
    <property type="evidence" value="ECO:0007669"/>
    <property type="project" value="UniProtKB-KW"/>
</dbReference>
<dbReference type="Pfam" id="PF00355">
    <property type="entry name" value="Rieske"/>
    <property type="match status" value="1"/>
</dbReference>
<reference evidence="6 7" key="1">
    <citation type="submission" date="2019-02" db="EMBL/GenBank/DDBJ databases">
        <title>Planctomycetal bacteria perform biofilm scaping via a novel small molecule.</title>
        <authorList>
            <person name="Jeske O."/>
            <person name="Boedeker C."/>
            <person name="Wiegand S."/>
            <person name="Breitling P."/>
            <person name="Kallscheuer N."/>
            <person name="Jogler M."/>
            <person name="Rohde M."/>
            <person name="Petersen J."/>
            <person name="Medema M.H."/>
            <person name="Surup F."/>
            <person name="Jogler C."/>
        </authorList>
    </citation>
    <scope>NUCLEOTIDE SEQUENCE [LARGE SCALE GENOMIC DNA]</scope>
    <source>
        <strain evidence="6 7">Mal15</strain>
    </source>
</reference>
<evidence type="ECO:0000256" key="1">
    <source>
        <dbReference type="ARBA" id="ARBA00022714"/>
    </source>
</evidence>
<evidence type="ECO:0000256" key="4">
    <source>
        <dbReference type="ARBA" id="ARBA00023014"/>
    </source>
</evidence>
<sequence>MTWTRVMSNDELPPGQSKMVLVGNTIVALFNVDGTVYAIDDACPHQGAPLSEGRLDGCVVSCPWHRVEVDVTSGRLLSGPGIRDVACYAIKIDGEVVWVDVPDSGPCRRAIGRSTGGKQVIATTDGDRKGEAMKNQLPEIELARAYDAVPQDNRHYRVLVDRLWPRGVSKEKLNLDEWAKEFAPSNDLRRWFNHDPDRWDEFRQRYLKELDEIEGGFRSVIDDAGKRTILLIYGAKDERHNQAVVLKEWLLKHHGPPADA</sequence>
<dbReference type="GO" id="GO:0046872">
    <property type="term" value="F:metal ion binding"/>
    <property type="evidence" value="ECO:0007669"/>
    <property type="project" value="UniProtKB-KW"/>
</dbReference>
<gene>
    <name evidence="6" type="primary">bphA3</name>
    <name evidence="6" type="ORF">Mal15_18190</name>
</gene>
<dbReference type="PANTHER" id="PTHR36849:SF1">
    <property type="entry name" value="CYTOPLASMIC PROTEIN"/>
    <property type="match status" value="1"/>
</dbReference>
<dbReference type="KEGG" id="smam:Mal15_18190"/>
<dbReference type="Gene3D" id="2.102.10.10">
    <property type="entry name" value="Rieske [2Fe-2S] iron-sulphur domain"/>
    <property type="match status" value="1"/>
</dbReference>
<protein>
    <submittedName>
        <fullName evidence="6">Biphenyl dioxygenase ferredoxin subunit</fullName>
    </submittedName>
</protein>
<keyword evidence="2" id="KW-0479">Metal-binding</keyword>
<dbReference type="InterPro" id="IPR036922">
    <property type="entry name" value="Rieske_2Fe-2S_sf"/>
</dbReference>
<keyword evidence="3" id="KW-0408">Iron</keyword>
<dbReference type="EMBL" id="CP036264">
    <property type="protein sequence ID" value="QEF97775.1"/>
    <property type="molecule type" value="Genomic_DNA"/>
</dbReference>
<dbReference type="GO" id="GO:0051213">
    <property type="term" value="F:dioxygenase activity"/>
    <property type="evidence" value="ECO:0007669"/>
    <property type="project" value="UniProtKB-KW"/>
</dbReference>
<feature type="domain" description="Rieske" evidence="5">
    <location>
        <begin position="3"/>
        <end position="99"/>
    </location>
</feature>
<keyword evidence="4" id="KW-0411">Iron-sulfur</keyword>
<organism evidence="6 7">
    <name type="scientific">Stieleria maiorica</name>
    <dbReference type="NCBI Taxonomy" id="2795974"/>
    <lineage>
        <taxon>Bacteria</taxon>
        <taxon>Pseudomonadati</taxon>
        <taxon>Planctomycetota</taxon>
        <taxon>Planctomycetia</taxon>
        <taxon>Pirellulales</taxon>
        <taxon>Pirellulaceae</taxon>
        <taxon>Stieleria</taxon>
    </lineage>
</organism>
<dbReference type="RefSeq" id="WP_261344617.1">
    <property type="nucleotide sequence ID" value="NZ_CP036264.1"/>
</dbReference>
<dbReference type="AlphaFoldDB" id="A0A5B9ME54"/>